<evidence type="ECO:0000259" key="5">
    <source>
        <dbReference type="Pfam" id="PF11897"/>
    </source>
</evidence>
<proteinExistence type="inferred from homology"/>
<dbReference type="GO" id="GO:0005975">
    <property type="term" value="P:carbohydrate metabolic process"/>
    <property type="evidence" value="ECO:0007669"/>
    <property type="project" value="InterPro"/>
</dbReference>
<reference evidence="7" key="1">
    <citation type="submission" date="2016-10" db="EMBL/GenBank/DDBJ databases">
        <authorList>
            <person name="Varghese N."/>
            <person name="Submissions S."/>
        </authorList>
    </citation>
    <scope>NUCLEOTIDE SEQUENCE [LARGE SCALE GENOMIC DNA]</scope>
    <source>
        <strain evidence="7">DSM 26348</strain>
    </source>
</reference>
<accession>A0A1I3K498</accession>
<dbReference type="InterPro" id="IPR000811">
    <property type="entry name" value="Glyco_trans_35"/>
</dbReference>
<protein>
    <submittedName>
        <fullName evidence="6">Starch phosphorylase</fullName>
    </submittedName>
</protein>
<evidence type="ECO:0000256" key="3">
    <source>
        <dbReference type="ARBA" id="ARBA00022533"/>
    </source>
</evidence>
<dbReference type="AlphaFoldDB" id="A0A1I3K498"/>
<evidence type="ECO:0000256" key="4">
    <source>
        <dbReference type="PIRSR" id="PIRSR000460-1"/>
    </source>
</evidence>
<feature type="modified residue" description="N6-(pyridoxal phosphate)lysine" evidence="4">
    <location>
        <position position="599"/>
    </location>
</feature>
<comment type="similarity">
    <text evidence="2">Belongs to the glycogen phosphorylase family.</text>
</comment>
<dbReference type="GO" id="GO:0030170">
    <property type="term" value="F:pyridoxal phosphate binding"/>
    <property type="evidence" value="ECO:0007669"/>
    <property type="project" value="InterPro"/>
</dbReference>
<keyword evidence="3" id="KW-0021">Allosteric enzyme</keyword>
<dbReference type="STRING" id="1576369.SAMN05421753_111112"/>
<dbReference type="InterPro" id="IPR052182">
    <property type="entry name" value="Glycogen/Maltodextrin_Phosph"/>
</dbReference>
<gene>
    <name evidence="6" type="ORF">SAMN05421753_111112</name>
</gene>
<keyword evidence="4" id="KW-0663">Pyridoxal phosphate</keyword>
<dbReference type="Pfam" id="PF11897">
    <property type="entry name" value="DUF3417"/>
    <property type="match status" value="1"/>
</dbReference>
<dbReference type="GO" id="GO:0008184">
    <property type="term" value="F:glycogen phosphorylase activity"/>
    <property type="evidence" value="ECO:0007669"/>
    <property type="project" value="InterPro"/>
</dbReference>
<dbReference type="SUPFAM" id="SSF53756">
    <property type="entry name" value="UDP-Glycosyltransferase/glycogen phosphorylase"/>
    <property type="match status" value="1"/>
</dbReference>
<dbReference type="Pfam" id="PF00343">
    <property type="entry name" value="Phosphorylase"/>
    <property type="match status" value="1"/>
</dbReference>
<dbReference type="PANTHER" id="PTHR42655:SF1">
    <property type="entry name" value="GLYCOGEN PHOSPHORYLASE"/>
    <property type="match status" value="1"/>
</dbReference>
<dbReference type="InterPro" id="IPR024517">
    <property type="entry name" value="Glycogen_phosphorylase_DUF3417"/>
</dbReference>
<dbReference type="OrthoDB" id="9760804at2"/>
<name>A0A1I3K498_9PLAN</name>
<dbReference type="Proteomes" id="UP000199518">
    <property type="component" value="Unassembled WGS sequence"/>
</dbReference>
<sequence>MGHAKSIHEKLTEISGNLWWSWQPDVTAIFREIDPQLWSSLSHNPILLLREYTPDKLELRAREVVLHSRINAAYREWQEYLASTDTWGDTHAGVLGFRPAAYFSAEFGLHESFRIYSGGLGILAGDHLKSASDLGIPLVGVGLFYHEGYFTQQVDASGWQREEYFMADPNDLPMNEATTPDGEPVIISLQTRSGVIHAKVWEMDVGRIPLYLLDTNIDQNSPDDRKLTARLYGGDHRTRIRQELLLGVGGVKALAALGIKPRVIHMNEGHSAFAPLELIRMRMDDDGLSFDDALRETAAMGAFTTHTPVPAGHDRFDSGLIEEHLGPLRDALRLDHQGLMGLGRIDPHNHGETFCMTVLAFKTSRRANAVSNLHGVVSRRMWRNLWPWRSEDEIPIGHITNGVHVGTWLAQQMRVLYDRMLPAKWNLKSGEPEVWAEFDKVKSTELWETHQSLKNRLILHARYRLTRQAKRYEMKEEVYDAFQNILDPQHLLIGFARRFAPYKRADLLMRDLAMLEKIISDAKRPVQFVFAGKAHPADDFGKQIMQKIFRLSQEESFKGKIVFLEDYDINLARYLVQGVDVWLNNPRRPLEASGTSGQKVVLNGGLNLSVLDGWWAEAYDGMNGFAIGDGLIHANQDIQDERDAQSLIHVLTNEVIPLYYDRDQDDLPREWIRRMKRAVTTLGWRFNADRMVMDYVREAYVPAAGSTSCSMTVMP</sequence>
<evidence type="ECO:0000313" key="6">
    <source>
        <dbReference type="EMBL" id="SFI67256.1"/>
    </source>
</evidence>
<dbReference type="RefSeq" id="WP_092051574.1">
    <property type="nucleotide sequence ID" value="NZ_FOQD01000011.1"/>
</dbReference>
<dbReference type="NCBIfam" id="TIGR02094">
    <property type="entry name" value="more_P_ylases"/>
    <property type="match status" value="1"/>
</dbReference>
<evidence type="ECO:0000313" key="7">
    <source>
        <dbReference type="Proteomes" id="UP000199518"/>
    </source>
</evidence>
<organism evidence="6 7">
    <name type="scientific">Planctomicrobium piriforme</name>
    <dbReference type="NCBI Taxonomy" id="1576369"/>
    <lineage>
        <taxon>Bacteria</taxon>
        <taxon>Pseudomonadati</taxon>
        <taxon>Planctomycetota</taxon>
        <taxon>Planctomycetia</taxon>
        <taxon>Planctomycetales</taxon>
        <taxon>Planctomycetaceae</taxon>
        <taxon>Planctomicrobium</taxon>
    </lineage>
</organism>
<dbReference type="EMBL" id="FOQD01000011">
    <property type="protein sequence ID" value="SFI67256.1"/>
    <property type="molecule type" value="Genomic_DNA"/>
</dbReference>
<keyword evidence="7" id="KW-1185">Reference proteome</keyword>
<dbReference type="Gene3D" id="3.40.50.2000">
    <property type="entry name" value="Glycogen Phosphorylase B"/>
    <property type="match status" value="2"/>
</dbReference>
<evidence type="ECO:0000256" key="2">
    <source>
        <dbReference type="ARBA" id="ARBA00006047"/>
    </source>
</evidence>
<dbReference type="PIRSF" id="PIRSF000460">
    <property type="entry name" value="Pprylas_GlgP"/>
    <property type="match status" value="1"/>
</dbReference>
<evidence type="ECO:0000256" key="1">
    <source>
        <dbReference type="ARBA" id="ARBA00001275"/>
    </source>
</evidence>
<dbReference type="PANTHER" id="PTHR42655">
    <property type="entry name" value="GLYCOGEN PHOSPHORYLASE"/>
    <property type="match status" value="1"/>
</dbReference>
<comment type="catalytic activity">
    <reaction evidence="1">
        <text>[(1-&gt;4)-alpha-D-glucosyl](n) + phosphate = [(1-&gt;4)-alpha-D-glucosyl](n-1) + alpha-D-glucose 1-phosphate</text>
        <dbReference type="Rhea" id="RHEA:41732"/>
        <dbReference type="Rhea" id="RHEA-COMP:9584"/>
        <dbReference type="Rhea" id="RHEA-COMP:9586"/>
        <dbReference type="ChEBI" id="CHEBI:15444"/>
        <dbReference type="ChEBI" id="CHEBI:43474"/>
        <dbReference type="ChEBI" id="CHEBI:58601"/>
        <dbReference type="EC" id="2.4.1.1"/>
    </reaction>
</comment>
<dbReference type="InterPro" id="IPR011834">
    <property type="entry name" value="Agluc_phsphrylas"/>
</dbReference>
<feature type="domain" description="DUF3417" evidence="5">
    <location>
        <begin position="9"/>
        <end position="112"/>
    </location>
</feature>